<dbReference type="GO" id="GO:0008270">
    <property type="term" value="F:zinc ion binding"/>
    <property type="evidence" value="ECO:0007669"/>
    <property type="project" value="UniProtKB-KW"/>
</dbReference>
<reference evidence="4 5" key="1">
    <citation type="submission" date="2024-11" db="EMBL/GenBank/DDBJ databases">
        <title>A near-complete genome assembly of Cinchona calisaya.</title>
        <authorList>
            <person name="Lian D.C."/>
            <person name="Zhao X.W."/>
            <person name="Wei L."/>
        </authorList>
    </citation>
    <scope>NUCLEOTIDE SEQUENCE [LARGE SCALE GENOMIC DNA]</scope>
    <source>
        <tissue evidence="4">Nenye</tissue>
    </source>
</reference>
<dbReference type="PANTHER" id="PTHR45676">
    <property type="entry name" value="RING-H2 FINGER PROTEIN ATL51-RELATED"/>
    <property type="match status" value="1"/>
</dbReference>
<dbReference type="AlphaFoldDB" id="A0ABD3AND0"/>
<keyword evidence="2" id="KW-0812">Transmembrane</keyword>
<keyword evidence="1" id="KW-0479">Metal-binding</keyword>
<dbReference type="FunFam" id="3.30.40.10:FF:000609">
    <property type="entry name" value="RING-H2 finger protein ATL1"/>
    <property type="match status" value="1"/>
</dbReference>
<dbReference type="Pfam" id="PF13639">
    <property type="entry name" value="zf-RING_2"/>
    <property type="match status" value="1"/>
</dbReference>
<sequence>MGDPSIPFTPPPAKSNIMPWLYYGLMVIGGATLVFAICNLIILKCCSHGQVEAAAAASSQSFDSPNENVISSFKYRKEGSSREADNEHECAVCLSVFEEDEILRQLPRCKHSFHAPCIDMWLYSHLDCPLCRSPADPPFLN</sequence>
<dbReference type="InterPro" id="IPR013083">
    <property type="entry name" value="Znf_RING/FYVE/PHD"/>
</dbReference>
<gene>
    <name evidence="4" type="ORF">ACH5RR_006195</name>
</gene>
<evidence type="ECO:0000256" key="1">
    <source>
        <dbReference type="PROSITE-ProRule" id="PRU00175"/>
    </source>
</evidence>
<keyword evidence="2" id="KW-0472">Membrane</keyword>
<evidence type="ECO:0000313" key="4">
    <source>
        <dbReference type="EMBL" id="KAL3532674.1"/>
    </source>
</evidence>
<keyword evidence="2" id="KW-1133">Transmembrane helix</keyword>
<dbReference type="Gene3D" id="3.30.40.10">
    <property type="entry name" value="Zinc/RING finger domain, C3HC4 (zinc finger)"/>
    <property type="match status" value="1"/>
</dbReference>
<dbReference type="SUPFAM" id="SSF57850">
    <property type="entry name" value="RING/U-box"/>
    <property type="match status" value="1"/>
</dbReference>
<evidence type="ECO:0000259" key="3">
    <source>
        <dbReference type="PROSITE" id="PS50089"/>
    </source>
</evidence>
<evidence type="ECO:0000256" key="2">
    <source>
        <dbReference type="SAM" id="Phobius"/>
    </source>
</evidence>
<comment type="caution">
    <text evidence="4">The sequence shown here is derived from an EMBL/GenBank/DDBJ whole genome shotgun (WGS) entry which is preliminary data.</text>
</comment>
<accession>A0ABD3AND0</accession>
<dbReference type="PROSITE" id="PS50089">
    <property type="entry name" value="ZF_RING_2"/>
    <property type="match status" value="1"/>
</dbReference>
<protein>
    <recommendedName>
        <fullName evidence="3">RING-type domain-containing protein</fullName>
    </recommendedName>
</protein>
<dbReference type="Proteomes" id="UP001630127">
    <property type="component" value="Unassembled WGS sequence"/>
</dbReference>
<keyword evidence="5" id="KW-1185">Reference proteome</keyword>
<dbReference type="EMBL" id="JBJUIK010000003">
    <property type="protein sequence ID" value="KAL3532674.1"/>
    <property type="molecule type" value="Genomic_DNA"/>
</dbReference>
<feature type="transmembrane region" description="Helical" evidence="2">
    <location>
        <begin position="20"/>
        <end position="42"/>
    </location>
</feature>
<proteinExistence type="predicted"/>
<name>A0ABD3AND0_9GENT</name>
<dbReference type="CDD" id="cd16461">
    <property type="entry name" value="RING-H2_EL5-like"/>
    <property type="match status" value="1"/>
</dbReference>
<organism evidence="4 5">
    <name type="scientific">Cinchona calisaya</name>
    <dbReference type="NCBI Taxonomy" id="153742"/>
    <lineage>
        <taxon>Eukaryota</taxon>
        <taxon>Viridiplantae</taxon>
        <taxon>Streptophyta</taxon>
        <taxon>Embryophyta</taxon>
        <taxon>Tracheophyta</taxon>
        <taxon>Spermatophyta</taxon>
        <taxon>Magnoliopsida</taxon>
        <taxon>eudicotyledons</taxon>
        <taxon>Gunneridae</taxon>
        <taxon>Pentapetalae</taxon>
        <taxon>asterids</taxon>
        <taxon>lamiids</taxon>
        <taxon>Gentianales</taxon>
        <taxon>Rubiaceae</taxon>
        <taxon>Cinchonoideae</taxon>
        <taxon>Cinchoneae</taxon>
        <taxon>Cinchona</taxon>
    </lineage>
</organism>
<evidence type="ECO:0000313" key="5">
    <source>
        <dbReference type="Proteomes" id="UP001630127"/>
    </source>
</evidence>
<feature type="domain" description="RING-type" evidence="3">
    <location>
        <begin position="90"/>
        <end position="132"/>
    </location>
</feature>
<dbReference type="InterPro" id="IPR001841">
    <property type="entry name" value="Znf_RING"/>
</dbReference>
<dbReference type="SMART" id="SM00184">
    <property type="entry name" value="RING"/>
    <property type="match status" value="1"/>
</dbReference>
<dbReference type="PANTHER" id="PTHR45676:SF84">
    <property type="entry name" value="RING-TYPE DOMAIN-CONTAINING PROTEIN"/>
    <property type="match status" value="1"/>
</dbReference>
<keyword evidence="1" id="KW-0862">Zinc</keyword>
<keyword evidence="1" id="KW-0863">Zinc-finger</keyword>